<feature type="domain" description="Ig-like" evidence="6">
    <location>
        <begin position="114"/>
        <end position="188"/>
    </location>
</feature>
<dbReference type="Pfam" id="PF13927">
    <property type="entry name" value="Ig_3"/>
    <property type="match status" value="1"/>
</dbReference>
<evidence type="ECO:0000259" key="6">
    <source>
        <dbReference type="PROSITE" id="PS50835"/>
    </source>
</evidence>
<evidence type="ECO:0000313" key="7">
    <source>
        <dbReference type="EMBL" id="CAH3192935.1"/>
    </source>
</evidence>
<dbReference type="SUPFAM" id="SSF48726">
    <property type="entry name" value="Immunoglobulin"/>
    <property type="match status" value="1"/>
</dbReference>
<organism evidence="7 8">
    <name type="scientific">Porites evermanni</name>
    <dbReference type="NCBI Taxonomy" id="104178"/>
    <lineage>
        <taxon>Eukaryota</taxon>
        <taxon>Metazoa</taxon>
        <taxon>Cnidaria</taxon>
        <taxon>Anthozoa</taxon>
        <taxon>Hexacorallia</taxon>
        <taxon>Scleractinia</taxon>
        <taxon>Fungiina</taxon>
        <taxon>Poritidae</taxon>
        <taxon>Porites</taxon>
    </lineage>
</organism>
<dbReference type="PANTHER" id="PTHR12231">
    <property type="entry name" value="CTX-RELATED TYPE I TRANSMEMBRANE PROTEIN"/>
    <property type="match status" value="1"/>
</dbReference>
<evidence type="ECO:0000256" key="2">
    <source>
        <dbReference type="ARBA" id="ARBA00022737"/>
    </source>
</evidence>
<evidence type="ECO:0000256" key="4">
    <source>
        <dbReference type="ARBA" id="ARBA00023319"/>
    </source>
</evidence>
<evidence type="ECO:0000256" key="5">
    <source>
        <dbReference type="SAM" id="SignalP"/>
    </source>
</evidence>
<feature type="chain" id="PRO_5046924484" description="Ig-like domain-containing protein" evidence="5">
    <location>
        <begin position="27"/>
        <end position="212"/>
    </location>
</feature>
<dbReference type="InterPro" id="IPR013783">
    <property type="entry name" value="Ig-like_fold"/>
</dbReference>
<proteinExistence type="predicted"/>
<dbReference type="SMART" id="SM00408">
    <property type="entry name" value="IGc2"/>
    <property type="match status" value="1"/>
</dbReference>
<dbReference type="PANTHER" id="PTHR12231:SF253">
    <property type="entry name" value="DPR-INTERACTING PROTEIN ETA, ISOFORM B-RELATED"/>
    <property type="match status" value="1"/>
</dbReference>
<dbReference type="PROSITE" id="PS50835">
    <property type="entry name" value="IG_LIKE"/>
    <property type="match status" value="1"/>
</dbReference>
<keyword evidence="3" id="KW-1015">Disulfide bond</keyword>
<dbReference type="Gene3D" id="2.60.40.10">
    <property type="entry name" value="Immunoglobulins"/>
    <property type="match status" value="1"/>
</dbReference>
<dbReference type="InterPro" id="IPR007110">
    <property type="entry name" value="Ig-like_dom"/>
</dbReference>
<keyword evidence="4" id="KW-0393">Immunoglobulin domain</keyword>
<evidence type="ECO:0000256" key="1">
    <source>
        <dbReference type="ARBA" id="ARBA00022729"/>
    </source>
</evidence>
<evidence type="ECO:0000256" key="3">
    <source>
        <dbReference type="ARBA" id="ARBA00023157"/>
    </source>
</evidence>
<keyword evidence="8" id="KW-1185">Reference proteome</keyword>
<protein>
    <recommendedName>
        <fullName evidence="6">Ig-like domain-containing protein</fullName>
    </recommendedName>
</protein>
<name>A0ABN8SPY6_9CNID</name>
<comment type="caution">
    <text evidence="7">The sequence shown here is derived from an EMBL/GenBank/DDBJ whole genome shotgun (WGS) entry which is preliminary data.</text>
</comment>
<keyword evidence="2" id="KW-0677">Repeat</keyword>
<dbReference type="InterPro" id="IPR051170">
    <property type="entry name" value="Neural/epithelial_adhesion"/>
</dbReference>
<keyword evidence="1 5" id="KW-0732">Signal</keyword>
<sequence>MALSSQRNKTLLLGMWIFFCVVYGQSEEYSVIWALRLQNKLFYKFIEEEEHPGAFVHRYARITRASRAISTCFTCYPPGSTCFASGVASACNKRAVASIDAPAAPSSNVPEGFPKVKRHPSRQVKYIGGTAVFNCTAEGDPEPAITWLRGYVPLNSSDPRYTSPSNGVLEISDLKLEDTGKIQCIATNRLGWYYSRKTDLVVEGLCRFIRVV</sequence>
<feature type="signal peptide" evidence="5">
    <location>
        <begin position="1"/>
        <end position="26"/>
    </location>
</feature>
<reference evidence="7 8" key="1">
    <citation type="submission" date="2022-05" db="EMBL/GenBank/DDBJ databases">
        <authorList>
            <consortium name="Genoscope - CEA"/>
            <person name="William W."/>
        </authorList>
    </citation>
    <scope>NUCLEOTIDE SEQUENCE [LARGE SCALE GENOMIC DNA]</scope>
</reference>
<dbReference type="InterPro" id="IPR036179">
    <property type="entry name" value="Ig-like_dom_sf"/>
</dbReference>
<evidence type="ECO:0000313" key="8">
    <source>
        <dbReference type="Proteomes" id="UP001159427"/>
    </source>
</evidence>
<dbReference type="InterPro" id="IPR003598">
    <property type="entry name" value="Ig_sub2"/>
</dbReference>
<dbReference type="SMART" id="SM00409">
    <property type="entry name" value="IG"/>
    <property type="match status" value="1"/>
</dbReference>
<accession>A0ABN8SPY6</accession>
<gene>
    <name evidence="7" type="ORF">PEVE_00024875</name>
</gene>
<dbReference type="Proteomes" id="UP001159427">
    <property type="component" value="Unassembled WGS sequence"/>
</dbReference>
<dbReference type="InterPro" id="IPR003599">
    <property type="entry name" value="Ig_sub"/>
</dbReference>
<dbReference type="EMBL" id="CALNXI010003334">
    <property type="protein sequence ID" value="CAH3192935.1"/>
    <property type="molecule type" value="Genomic_DNA"/>
</dbReference>